<evidence type="ECO:0000313" key="2">
    <source>
        <dbReference type="Proteomes" id="UP000663823"/>
    </source>
</evidence>
<sequence length="169" mass="19604">MKQSPNSMNTIHDKILRVIWPYSMPVQYCHLLINKIHSIKDLISKTSSVDQAKQIFEKILQPNHIGFNCYGLNGMGIQAIELYHEMPSKLINEVTHICVLNACSHSGLVDKARSIFKNIQNKTEKVYGTIIDYLSHASFFFEEEQELINEYERYHSPVSFVYCEYLSIN</sequence>
<dbReference type="EMBL" id="CAJOAX010010798">
    <property type="protein sequence ID" value="CAF4081647.1"/>
    <property type="molecule type" value="Genomic_DNA"/>
</dbReference>
<dbReference type="PANTHER" id="PTHR47924:SF44">
    <property type="entry name" value="DYW DOMAIN-CONTAINING PROTEIN"/>
    <property type="match status" value="1"/>
</dbReference>
<gene>
    <name evidence="1" type="ORF">OTI717_LOCUS33224</name>
</gene>
<dbReference type="AlphaFoldDB" id="A0A819U0G6"/>
<protein>
    <submittedName>
        <fullName evidence="1">Uncharacterized protein</fullName>
    </submittedName>
</protein>
<dbReference type="Pfam" id="PF01535">
    <property type="entry name" value="PPR"/>
    <property type="match status" value="2"/>
</dbReference>
<organism evidence="1 2">
    <name type="scientific">Rotaria sordida</name>
    <dbReference type="NCBI Taxonomy" id="392033"/>
    <lineage>
        <taxon>Eukaryota</taxon>
        <taxon>Metazoa</taxon>
        <taxon>Spiralia</taxon>
        <taxon>Gnathifera</taxon>
        <taxon>Rotifera</taxon>
        <taxon>Eurotatoria</taxon>
        <taxon>Bdelloidea</taxon>
        <taxon>Philodinida</taxon>
        <taxon>Philodinidae</taxon>
        <taxon>Rotaria</taxon>
    </lineage>
</organism>
<dbReference type="Proteomes" id="UP000663823">
    <property type="component" value="Unassembled WGS sequence"/>
</dbReference>
<dbReference type="PANTHER" id="PTHR47924">
    <property type="entry name" value="PENTATRICOPEPTIDE REPEAT-CONTAINING PROTEIN"/>
    <property type="match status" value="1"/>
</dbReference>
<dbReference type="InterPro" id="IPR002885">
    <property type="entry name" value="PPR_rpt"/>
</dbReference>
<dbReference type="Gene3D" id="1.25.40.10">
    <property type="entry name" value="Tetratricopeptide repeat domain"/>
    <property type="match status" value="1"/>
</dbReference>
<evidence type="ECO:0000313" key="1">
    <source>
        <dbReference type="EMBL" id="CAF4081647.1"/>
    </source>
</evidence>
<comment type="caution">
    <text evidence="1">The sequence shown here is derived from an EMBL/GenBank/DDBJ whole genome shotgun (WGS) entry which is preliminary data.</text>
</comment>
<dbReference type="InterPro" id="IPR011990">
    <property type="entry name" value="TPR-like_helical_dom_sf"/>
</dbReference>
<proteinExistence type="predicted"/>
<name>A0A819U0G6_9BILA</name>
<accession>A0A819U0G6</accession>
<reference evidence="1" key="1">
    <citation type="submission" date="2021-02" db="EMBL/GenBank/DDBJ databases">
        <authorList>
            <person name="Nowell W R."/>
        </authorList>
    </citation>
    <scope>NUCLEOTIDE SEQUENCE</scope>
</reference>